<dbReference type="Proteomes" id="UP001303115">
    <property type="component" value="Unassembled WGS sequence"/>
</dbReference>
<organism evidence="2 3">
    <name type="scientific">Parachaetomium inaequale</name>
    <dbReference type="NCBI Taxonomy" id="2588326"/>
    <lineage>
        <taxon>Eukaryota</taxon>
        <taxon>Fungi</taxon>
        <taxon>Dikarya</taxon>
        <taxon>Ascomycota</taxon>
        <taxon>Pezizomycotina</taxon>
        <taxon>Sordariomycetes</taxon>
        <taxon>Sordariomycetidae</taxon>
        <taxon>Sordariales</taxon>
        <taxon>Chaetomiaceae</taxon>
        <taxon>Parachaetomium</taxon>
    </lineage>
</organism>
<dbReference type="EMBL" id="MU854842">
    <property type="protein sequence ID" value="KAK4031367.1"/>
    <property type="molecule type" value="Genomic_DNA"/>
</dbReference>
<dbReference type="PANTHER" id="PTHR35043">
    <property type="entry name" value="TRANSCRIPTION FACTOR DOMAIN-CONTAINING PROTEIN"/>
    <property type="match status" value="1"/>
</dbReference>
<reference evidence="3" key="1">
    <citation type="journal article" date="2023" name="Mol. Phylogenet. Evol.">
        <title>Genome-scale phylogeny and comparative genomics of the fungal order Sordariales.</title>
        <authorList>
            <person name="Hensen N."/>
            <person name="Bonometti L."/>
            <person name="Westerberg I."/>
            <person name="Brannstrom I.O."/>
            <person name="Guillou S."/>
            <person name="Cros-Aarteil S."/>
            <person name="Calhoun S."/>
            <person name="Haridas S."/>
            <person name="Kuo A."/>
            <person name="Mondo S."/>
            <person name="Pangilinan J."/>
            <person name="Riley R."/>
            <person name="LaButti K."/>
            <person name="Andreopoulos B."/>
            <person name="Lipzen A."/>
            <person name="Chen C."/>
            <person name="Yan M."/>
            <person name="Daum C."/>
            <person name="Ng V."/>
            <person name="Clum A."/>
            <person name="Steindorff A."/>
            <person name="Ohm R.A."/>
            <person name="Martin F."/>
            <person name="Silar P."/>
            <person name="Natvig D.O."/>
            <person name="Lalanne C."/>
            <person name="Gautier V."/>
            <person name="Ament-Velasquez S.L."/>
            <person name="Kruys A."/>
            <person name="Hutchinson M.I."/>
            <person name="Powell A.J."/>
            <person name="Barry K."/>
            <person name="Miller A.N."/>
            <person name="Grigoriev I.V."/>
            <person name="Debuchy R."/>
            <person name="Gladieux P."/>
            <person name="Hiltunen Thoren M."/>
            <person name="Johannesson H."/>
        </authorList>
    </citation>
    <scope>NUCLEOTIDE SEQUENCE [LARGE SCALE GENOMIC DNA]</scope>
    <source>
        <strain evidence="3">CBS 284.82</strain>
    </source>
</reference>
<sequence length="562" mass="63131">MWSPLGYESVNNTARWHAEPTIRGTFSILSTCLFTLSICTWTAVHLNVPGHGKAGTPHVWRKVKWVAIGMMAPEAVRSSVPQVRSGFRKKDVPLIIRSNQQDDAVVEMESPAPQPADNSRRRRHRWTKTHTYYALMGGFVFQNAGQERLDFEIKLPENREQLTLTVNAVRFLASQEPNLLPDLSEAYIKDKGKTNWLAKSIVLGQALWFCLQFVTRLAQGLPTTLLELNTFAHVFYAFIVYIIWWNKPLDIGEPTEIGIEEEQTRDLCAAMCVNSHIGRAAPCVDSPRKAALEVAIDDDNPEAQGSAPISPQETVIGIGGQEKGIIFRRVYSALPTTLLASRLDGGGGFTTVLENSPGLQVKVSTNTVFLFAAARRGYAKYPQFRGQSQTVTPPEYVDIRSYNYRSVEVSAEKDLALFFGFLLLGCVYGGIHLLAWDGPFRTRAELILWRTSSIAITGPLGYIGLTPVLMLITVPIVCAYQLIVALECRSEARKEPIRQKFRQLKEKARTEGGMKVLSIAYWVLMAPFMVFFWVYFVVYLFARVYVVVECYIVARGRLHNIL</sequence>
<gene>
    <name evidence="2" type="ORF">C8A01DRAFT_21397</name>
</gene>
<evidence type="ECO:0000313" key="3">
    <source>
        <dbReference type="Proteomes" id="UP001303115"/>
    </source>
</evidence>
<evidence type="ECO:0000256" key="1">
    <source>
        <dbReference type="SAM" id="Phobius"/>
    </source>
</evidence>
<dbReference type="AlphaFoldDB" id="A0AAN6P8E5"/>
<feature type="transmembrane region" description="Helical" evidence="1">
    <location>
        <begin position="226"/>
        <end position="244"/>
    </location>
</feature>
<keyword evidence="1" id="KW-0472">Membrane</keyword>
<feature type="transmembrane region" description="Helical" evidence="1">
    <location>
        <begin position="456"/>
        <end position="484"/>
    </location>
</feature>
<comment type="caution">
    <text evidence="2">The sequence shown here is derived from an EMBL/GenBank/DDBJ whole genome shotgun (WGS) entry which is preliminary data.</text>
</comment>
<accession>A0AAN6P8E5</accession>
<keyword evidence="1" id="KW-0812">Transmembrane</keyword>
<name>A0AAN6P8E5_9PEZI</name>
<protein>
    <submittedName>
        <fullName evidence="2">Uncharacterized protein</fullName>
    </submittedName>
</protein>
<dbReference type="PANTHER" id="PTHR35043:SF7">
    <property type="entry name" value="TRANSCRIPTION FACTOR DOMAIN-CONTAINING PROTEIN"/>
    <property type="match status" value="1"/>
</dbReference>
<feature type="transmembrane region" description="Helical" evidence="1">
    <location>
        <begin position="415"/>
        <end position="436"/>
    </location>
</feature>
<feature type="transmembrane region" description="Helical" evidence="1">
    <location>
        <begin position="519"/>
        <end position="542"/>
    </location>
</feature>
<keyword evidence="1" id="KW-1133">Transmembrane helix</keyword>
<proteinExistence type="predicted"/>
<keyword evidence="3" id="KW-1185">Reference proteome</keyword>
<evidence type="ECO:0000313" key="2">
    <source>
        <dbReference type="EMBL" id="KAK4031367.1"/>
    </source>
</evidence>